<evidence type="ECO:0000313" key="6">
    <source>
        <dbReference type="Proteomes" id="UP000332933"/>
    </source>
</evidence>
<keyword evidence="6" id="KW-1185">Reference proteome</keyword>
<dbReference type="GO" id="GO:0030865">
    <property type="term" value="P:cortical cytoskeleton organization"/>
    <property type="evidence" value="ECO:0007669"/>
    <property type="project" value="TreeGrafter"/>
</dbReference>
<gene>
    <name evidence="5" type="primary">Aste57867_8710</name>
    <name evidence="4" type="ORF">As57867_008676</name>
    <name evidence="5" type="ORF">ASTE57867_8710</name>
</gene>
<evidence type="ECO:0000256" key="1">
    <source>
        <dbReference type="ARBA" id="ARBA00004496"/>
    </source>
</evidence>
<dbReference type="Proteomes" id="UP000332933">
    <property type="component" value="Unassembled WGS sequence"/>
</dbReference>
<dbReference type="InterPro" id="IPR011992">
    <property type="entry name" value="EF-hand-dom_pair"/>
</dbReference>
<dbReference type="EMBL" id="VJMH01005113">
    <property type="protein sequence ID" value="KAF0700757.1"/>
    <property type="molecule type" value="Genomic_DNA"/>
</dbReference>
<dbReference type="InterPro" id="IPR039865">
    <property type="entry name" value="PPP2R3C"/>
</dbReference>
<proteinExistence type="predicted"/>
<dbReference type="PANTHER" id="PTHR12085">
    <property type="entry name" value="SERINE/THREONINE-PROTEIN PHOSPHATASE 2A REGULATORY SUBUNIT B'' SUBUNIT GAMMA"/>
    <property type="match status" value="1"/>
</dbReference>
<dbReference type="GO" id="GO:0005737">
    <property type="term" value="C:cytoplasm"/>
    <property type="evidence" value="ECO:0007669"/>
    <property type="project" value="UniProtKB-SubCell"/>
</dbReference>
<dbReference type="OrthoDB" id="10265007at2759"/>
<dbReference type="PANTHER" id="PTHR12085:SF3">
    <property type="entry name" value="SERINE_THREONINE-PROTEIN PHOSPHATASE 2A REGULATORY SUBUNIT B'' SUBUNIT GAMMA"/>
    <property type="match status" value="1"/>
</dbReference>
<dbReference type="GO" id="GO:0000226">
    <property type="term" value="P:microtubule cytoskeleton organization"/>
    <property type="evidence" value="ECO:0007669"/>
    <property type="project" value="TreeGrafter"/>
</dbReference>
<dbReference type="AlphaFoldDB" id="A0A485KL20"/>
<dbReference type="GO" id="GO:0005819">
    <property type="term" value="C:spindle"/>
    <property type="evidence" value="ECO:0007669"/>
    <property type="project" value="TreeGrafter"/>
</dbReference>
<dbReference type="GO" id="GO:0035303">
    <property type="term" value="P:regulation of dephosphorylation"/>
    <property type="evidence" value="ECO:0007669"/>
    <property type="project" value="InterPro"/>
</dbReference>
<dbReference type="InterPro" id="IPR018247">
    <property type="entry name" value="EF_Hand_1_Ca_BS"/>
</dbReference>
<sequence length="473" mass="53759">MATVASSMVRARLGSFLATYEPPPAYGIPPLLPRQLVPSLGMRSLDTSPPSLVGQKIQTWRRRKLCAFVLSWTQLQQVRYLVVEAATLLPFEDQLVQWIAAQQAMVHGQLETDPGMHAPPCLDELDFMHELLTEPLLNYSQFACLRSQLPAAAQAYCTADVFSQLGPHDMHGRMNGLTWLAFVQETSHQIEAFALLSRAADGRGKGYITEDQLTRVVTSWLDRVPWKHPLDPDFVQYYVLIASRSIWLSLVPYNTGKLHLDKAIKSPLVHALLPLQCRDYHESNAYPTNPFAHEAIRSLHHQYLQLDTNKNGMLSPDEVLAFGRKKAFAGPDQQPTHHLTRQFVERVFDELVTYDGEMDYKTFLDFNLYMRDHTSKHALQFFWRALDVHQCGTLNAGAIEYFLQGIADHVLEATMQALDVGVLCSELFDMIQPKSGCTALTFEHVWASGHGHSFVRILTDHEAYLQYERRENK</sequence>
<reference evidence="4" key="2">
    <citation type="submission" date="2019-06" db="EMBL/GenBank/DDBJ databases">
        <title>Genomics analysis of Aphanomyces spp. identifies a new class of oomycete effector associated with host adaptation.</title>
        <authorList>
            <person name="Gaulin E."/>
        </authorList>
    </citation>
    <scope>NUCLEOTIDE SEQUENCE</scope>
    <source>
        <strain evidence="4">CBS 578.67</strain>
    </source>
</reference>
<accession>A0A485KL20</accession>
<reference evidence="5 6" key="1">
    <citation type="submission" date="2019-03" db="EMBL/GenBank/DDBJ databases">
        <authorList>
            <person name="Gaulin E."/>
            <person name="Dumas B."/>
        </authorList>
    </citation>
    <scope>NUCLEOTIDE SEQUENCE [LARGE SCALE GENOMIC DNA]</scope>
    <source>
        <strain evidence="5">CBS 568.67</strain>
    </source>
</reference>
<evidence type="ECO:0000256" key="3">
    <source>
        <dbReference type="ARBA" id="ARBA00022837"/>
    </source>
</evidence>
<protein>
    <submittedName>
        <fullName evidence="5">Aste57867_8710 protein</fullName>
    </submittedName>
</protein>
<dbReference type="PROSITE" id="PS00018">
    <property type="entry name" value="EF_HAND_1"/>
    <property type="match status" value="1"/>
</dbReference>
<dbReference type="SUPFAM" id="SSF47473">
    <property type="entry name" value="EF-hand"/>
    <property type="match status" value="1"/>
</dbReference>
<dbReference type="EMBL" id="CAADRA010005134">
    <property type="protein sequence ID" value="VFT85596.1"/>
    <property type="molecule type" value="Genomic_DNA"/>
</dbReference>
<evidence type="ECO:0000256" key="2">
    <source>
        <dbReference type="ARBA" id="ARBA00022490"/>
    </source>
</evidence>
<name>A0A485KL20_9STRA</name>
<keyword evidence="2" id="KW-0963">Cytoplasm</keyword>
<evidence type="ECO:0000313" key="4">
    <source>
        <dbReference type="EMBL" id="KAF0700757.1"/>
    </source>
</evidence>
<dbReference type="Gene3D" id="1.10.238.10">
    <property type="entry name" value="EF-hand"/>
    <property type="match status" value="1"/>
</dbReference>
<organism evidence="5 6">
    <name type="scientific">Aphanomyces stellatus</name>
    <dbReference type="NCBI Taxonomy" id="120398"/>
    <lineage>
        <taxon>Eukaryota</taxon>
        <taxon>Sar</taxon>
        <taxon>Stramenopiles</taxon>
        <taxon>Oomycota</taxon>
        <taxon>Saprolegniomycetes</taxon>
        <taxon>Saprolegniales</taxon>
        <taxon>Verrucalvaceae</taxon>
        <taxon>Aphanomyces</taxon>
    </lineage>
</organism>
<comment type="subcellular location">
    <subcellularLocation>
        <location evidence="1">Cytoplasm</location>
    </subcellularLocation>
</comment>
<evidence type="ECO:0000313" key="5">
    <source>
        <dbReference type="EMBL" id="VFT85596.1"/>
    </source>
</evidence>
<keyword evidence="3" id="KW-0106">Calcium</keyword>